<evidence type="ECO:0000256" key="4">
    <source>
        <dbReference type="ARBA" id="ARBA00022490"/>
    </source>
</evidence>
<evidence type="ECO:0000256" key="10">
    <source>
        <dbReference type="NCBIfam" id="TIGR02150"/>
    </source>
</evidence>
<keyword evidence="14" id="KW-1185">Reference proteome</keyword>
<evidence type="ECO:0000256" key="8">
    <source>
        <dbReference type="ARBA" id="ARBA00023229"/>
    </source>
</evidence>
<feature type="domain" description="Nudix hydrolase" evidence="12">
    <location>
        <begin position="27"/>
        <end position="159"/>
    </location>
</feature>
<dbReference type="Gene3D" id="3.90.79.10">
    <property type="entry name" value="Nucleoside Triphosphate Pyrophosphohydrolase"/>
    <property type="match status" value="1"/>
</dbReference>
<evidence type="ECO:0000313" key="14">
    <source>
        <dbReference type="Proteomes" id="UP000184212"/>
    </source>
</evidence>
<dbReference type="RefSeq" id="WP_073143523.1">
    <property type="nucleotide sequence ID" value="NZ_FQWQ01000007.1"/>
</dbReference>
<dbReference type="AlphaFoldDB" id="A0A1M5XT20"/>
<dbReference type="EC" id="5.3.3.2" evidence="3 10"/>
<evidence type="ECO:0000256" key="3">
    <source>
        <dbReference type="ARBA" id="ARBA00012057"/>
    </source>
</evidence>
<evidence type="ECO:0000259" key="12">
    <source>
        <dbReference type="PROSITE" id="PS51462"/>
    </source>
</evidence>
<keyword evidence="9 13" id="KW-0413">Isomerase</keyword>
<evidence type="ECO:0000256" key="11">
    <source>
        <dbReference type="PIRSR" id="PIRSR018427-1"/>
    </source>
</evidence>
<dbReference type="Proteomes" id="UP000184212">
    <property type="component" value="Unassembled WGS sequence"/>
</dbReference>
<keyword evidence="5" id="KW-0479">Metal-binding</keyword>
<keyword evidence="4" id="KW-0963">Cytoplasm</keyword>
<protein>
    <recommendedName>
        <fullName evidence="3 10">Isopentenyl-diphosphate delta-isomerase</fullName>
        <ecNumber evidence="3 10">5.3.3.2</ecNumber>
    </recommendedName>
</protein>
<reference evidence="13 14" key="1">
    <citation type="submission" date="2016-11" db="EMBL/GenBank/DDBJ databases">
        <authorList>
            <person name="Jaros S."/>
            <person name="Januszkiewicz K."/>
            <person name="Wedrychowicz H."/>
        </authorList>
    </citation>
    <scope>NUCLEOTIDE SEQUENCE [LARGE SCALE GENOMIC DNA]</scope>
    <source>
        <strain evidence="13 14">DSM 24574</strain>
    </source>
</reference>
<feature type="active site" evidence="11">
    <location>
        <position position="111"/>
    </location>
</feature>
<evidence type="ECO:0000256" key="7">
    <source>
        <dbReference type="ARBA" id="ARBA00023211"/>
    </source>
</evidence>
<dbReference type="InterPro" id="IPR000086">
    <property type="entry name" value="NUDIX_hydrolase_dom"/>
</dbReference>
<evidence type="ECO:0000256" key="9">
    <source>
        <dbReference type="ARBA" id="ARBA00023235"/>
    </source>
</evidence>
<dbReference type="EMBL" id="FQWQ01000007">
    <property type="protein sequence ID" value="SHI02852.1"/>
    <property type="molecule type" value="Genomic_DNA"/>
</dbReference>
<organism evidence="13 14">
    <name type="scientific">Chryseolinea serpens</name>
    <dbReference type="NCBI Taxonomy" id="947013"/>
    <lineage>
        <taxon>Bacteria</taxon>
        <taxon>Pseudomonadati</taxon>
        <taxon>Bacteroidota</taxon>
        <taxon>Cytophagia</taxon>
        <taxon>Cytophagales</taxon>
        <taxon>Fulvivirgaceae</taxon>
        <taxon>Chryseolinea</taxon>
    </lineage>
</organism>
<comment type="pathway">
    <text evidence="1">Isoprenoid biosynthesis; dimethylallyl diphosphate biosynthesis; dimethylallyl diphosphate from isopentenyl diphosphate: step 1/1.</text>
</comment>
<dbReference type="GO" id="GO:0004452">
    <property type="term" value="F:isopentenyl-diphosphate delta-isomerase activity"/>
    <property type="evidence" value="ECO:0007669"/>
    <property type="project" value="UniProtKB-UniRule"/>
</dbReference>
<dbReference type="InterPro" id="IPR015797">
    <property type="entry name" value="NUDIX_hydrolase-like_dom_sf"/>
</dbReference>
<dbReference type="NCBIfam" id="TIGR02150">
    <property type="entry name" value="IPP_isom_1"/>
    <property type="match status" value="1"/>
</dbReference>
<evidence type="ECO:0000256" key="2">
    <source>
        <dbReference type="ARBA" id="ARBA00007579"/>
    </source>
</evidence>
<dbReference type="PANTHER" id="PTHR10885">
    <property type="entry name" value="ISOPENTENYL-DIPHOSPHATE DELTA-ISOMERASE"/>
    <property type="match status" value="1"/>
</dbReference>
<dbReference type="PIRSF" id="PIRSF018427">
    <property type="entry name" value="Isopntndiph_ism"/>
    <property type="match status" value="1"/>
</dbReference>
<dbReference type="NCBIfam" id="NF002995">
    <property type="entry name" value="PRK03759.1"/>
    <property type="match status" value="1"/>
</dbReference>
<name>A0A1M5XT20_9BACT</name>
<dbReference type="PANTHER" id="PTHR10885:SF0">
    <property type="entry name" value="ISOPENTENYL-DIPHOSPHATE DELTA-ISOMERASE"/>
    <property type="match status" value="1"/>
</dbReference>
<sequence>MDHVILVDERDNEFGTMDKMEAHIKGALHRAFSVLLFNSKGEILLQKRSAFKYHSAGLWTNTCCSHPKPGETMETAIKRRLMEEMGIDLQPEYLFKFIYHVELSNNLIEHELDHVYIGQFNGEPIINSVEVERWKYAEPAAVKKDMLQNPEAYTYWFSLILNRPELQNILNREIRAHATI</sequence>
<dbReference type="GO" id="GO:0046872">
    <property type="term" value="F:metal ion binding"/>
    <property type="evidence" value="ECO:0007669"/>
    <property type="project" value="UniProtKB-KW"/>
</dbReference>
<dbReference type="GO" id="GO:0050992">
    <property type="term" value="P:dimethylallyl diphosphate biosynthetic process"/>
    <property type="evidence" value="ECO:0007669"/>
    <property type="project" value="UniProtKB-UniPathway"/>
</dbReference>
<dbReference type="HAMAP" id="MF_00202">
    <property type="entry name" value="Idi"/>
    <property type="match status" value="1"/>
</dbReference>
<dbReference type="STRING" id="947013.SAMN04488109_6833"/>
<keyword evidence="6" id="KW-0460">Magnesium</keyword>
<evidence type="ECO:0000256" key="5">
    <source>
        <dbReference type="ARBA" id="ARBA00022723"/>
    </source>
</evidence>
<dbReference type="CDD" id="cd02885">
    <property type="entry name" value="NUDIX_IPP_Isomerase"/>
    <property type="match status" value="1"/>
</dbReference>
<evidence type="ECO:0000256" key="1">
    <source>
        <dbReference type="ARBA" id="ARBA00004826"/>
    </source>
</evidence>
<feature type="active site" evidence="11">
    <location>
        <position position="64"/>
    </location>
</feature>
<comment type="similarity">
    <text evidence="2">Belongs to the IPP isomerase type 1 family.</text>
</comment>
<evidence type="ECO:0000313" key="13">
    <source>
        <dbReference type="EMBL" id="SHI02852.1"/>
    </source>
</evidence>
<dbReference type="SUPFAM" id="SSF55811">
    <property type="entry name" value="Nudix"/>
    <property type="match status" value="1"/>
</dbReference>
<dbReference type="GO" id="GO:0009240">
    <property type="term" value="P:isopentenyl diphosphate biosynthetic process"/>
    <property type="evidence" value="ECO:0007669"/>
    <property type="project" value="TreeGrafter"/>
</dbReference>
<proteinExistence type="inferred from homology"/>
<dbReference type="OrthoDB" id="9809458at2"/>
<evidence type="ECO:0000256" key="6">
    <source>
        <dbReference type="ARBA" id="ARBA00022842"/>
    </source>
</evidence>
<accession>A0A1M5XT20</accession>
<keyword evidence="7" id="KW-0464">Manganese</keyword>
<dbReference type="InterPro" id="IPR011876">
    <property type="entry name" value="IsopentenylPP_isomerase_typ1"/>
</dbReference>
<dbReference type="GO" id="GO:0005737">
    <property type="term" value="C:cytoplasm"/>
    <property type="evidence" value="ECO:0007669"/>
    <property type="project" value="TreeGrafter"/>
</dbReference>
<dbReference type="InterPro" id="IPR056375">
    <property type="entry name" value="Idi_bact"/>
</dbReference>
<keyword evidence="8" id="KW-0414">Isoprene biosynthesis</keyword>
<dbReference type="UniPathway" id="UPA00059">
    <property type="reaction ID" value="UER00104"/>
</dbReference>
<dbReference type="PROSITE" id="PS51462">
    <property type="entry name" value="NUDIX"/>
    <property type="match status" value="1"/>
</dbReference>
<dbReference type="Pfam" id="PF00293">
    <property type="entry name" value="NUDIX"/>
    <property type="match status" value="1"/>
</dbReference>
<gene>
    <name evidence="13" type="ORF">SAMN04488109_6833</name>
</gene>